<dbReference type="GO" id="GO:0008168">
    <property type="term" value="F:methyltransferase activity"/>
    <property type="evidence" value="ECO:0007669"/>
    <property type="project" value="UniProtKB-KW"/>
</dbReference>
<comment type="caution">
    <text evidence="3">The sequence shown here is derived from an EMBL/GenBank/DDBJ whole genome shotgun (WGS) entry which is preliminary data.</text>
</comment>
<dbReference type="Gene3D" id="3.40.50.150">
    <property type="entry name" value="Vaccinia Virus protein VP39"/>
    <property type="match status" value="1"/>
</dbReference>
<evidence type="ECO:0000259" key="2">
    <source>
        <dbReference type="Pfam" id="PF13649"/>
    </source>
</evidence>
<evidence type="ECO:0000256" key="1">
    <source>
        <dbReference type="ARBA" id="ARBA00022679"/>
    </source>
</evidence>
<dbReference type="EMBL" id="LGSS01000016">
    <property type="protein sequence ID" value="KNF07466.1"/>
    <property type="molecule type" value="Genomic_DNA"/>
</dbReference>
<accession>A0A0L0W7Q6</accession>
<keyword evidence="3" id="KW-0489">Methyltransferase</keyword>
<keyword evidence="4" id="KW-1185">Reference proteome</keyword>
<dbReference type="STRING" id="1503.CLPU_16c00190"/>
<dbReference type="GO" id="GO:0032259">
    <property type="term" value="P:methylation"/>
    <property type="evidence" value="ECO:0007669"/>
    <property type="project" value="UniProtKB-KW"/>
</dbReference>
<dbReference type="InterPro" id="IPR029063">
    <property type="entry name" value="SAM-dependent_MTases_sf"/>
</dbReference>
<proteinExistence type="predicted"/>
<feature type="domain" description="Methyltransferase" evidence="2">
    <location>
        <begin position="41"/>
        <end position="136"/>
    </location>
</feature>
<dbReference type="PATRIC" id="fig|1503.3.peg.640"/>
<protein>
    <submittedName>
        <fullName evidence="3">Putative methyltransferase</fullName>
        <ecNumber evidence="3">2.1.1.-</ecNumber>
    </submittedName>
</protein>
<dbReference type="PANTHER" id="PTHR43861">
    <property type="entry name" value="TRANS-ACONITATE 2-METHYLTRANSFERASE-RELATED"/>
    <property type="match status" value="1"/>
</dbReference>
<dbReference type="Pfam" id="PF13649">
    <property type="entry name" value="Methyltransf_25"/>
    <property type="match status" value="1"/>
</dbReference>
<dbReference type="CDD" id="cd02440">
    <property type="entry name" value="AdoMet_MTases"/>
    <property type="match status" value="1"/>
</dbReference>
<dbReference type="InterPro" id="IPR041698">
    <property type="entry name" value="Methyltransf_25"/>
</dbReference>
<sequence>MKTYKDFAFLYDRLMEDVDYKMWFEYIKSIFKKYNKKPDKILEMACGTGNLTKYLCEEIRDVTCFDLSDEMLTVAYDKLQYYNNVDILKQNMIDFNLNKKEFESIICCCDSINYITDESELYKVFENTYKHLTKNGLFIFDINSYYKLKYIIGENTFIEDTDEVFYTWENEFIEEESLCYFYLTFFMKENEKYIRFDETHIEKAYTENQLKNMLKKVGFSKVDTYDAFNFYNVSEKSERIFFIASKNS</sequence>
<evidence type="ECO:0000313" key="3">
    <source>
        <dbReference type="EMBL" id="KNF07466.1"/>
    </source>
</evidence>
<organism evidence="3 4">
    <name type="scientific">Gottschalkia purinilytica</name>
    <name type="common">Clostridium purinilyticum</name>
    <dbReference type="NCBI Taxonomy" id="1503"/>
    <lineage>
        <taxon>Bacteria</taxon>
        <taxon>Bacillati</taxon>
        <taxon>Bacillota</taxon>
        <taxon>Tissierellia</taxon>
        <taxon>Tissierellales</taxon>
        <taxon>Gottschalkiaceae</taxon>
        <taxon>Gottschalkia</taxon>
    </lineage>
</organism>
<dbReference type="OrthoDB" id="9811589at2"/>
<dbReference type="Gene3D" id="2.20.25.110">
    <property type="entry name" value="S-adenosyl-L-methionine-dependent methyltransferases"/>
    <property type="match status" value="1"/>
</dbReference>
<evidence type="ECO:0000313" key="4">
    <source>
        <dbReference type="Proteomes" id="UP000037267"/>
    </source>
</evidence>
<gene>
    <name evidence="3" type="ORF">CLPU_16c00190</name>
</gene>
<dbReference type="EC" id="2.1.1.-" evidence="3"/>
<reference evidence="4" key="1">
    <citation type="submission" date="2015-07" db="EMBL/GenBank/DDBJ databases">
        <title>Draft genome sequence of the purine-degrading Gottschalkia purinilyticum DSM 1384 (formerly Clostridium purinilyticum).</title>
        <authorList>
            <person name="Poehlein A."/>
            <person name="Schiel-Bengelsdorf B."/>
            <person name="Bengelsdorf F.R."/>
            <person name="Daniel R."/>
            <person name="Duerre P."/>
        </authorList>
    </citation>
    <scope>NUCLEOTIDE SEQUENCE [LARGE SCALE GENOMIC DNA]</scope>
    <source>
        <strain evidence="4">DSM 1384</strain>
    </source>
</reference>
<dbReference type="Proteomes" id="UP000037267">
    <property type="component" value="Unassembled WGS sequence"/>
</dbReference>
<dbReference type="AlphaFoldDB" id="A0A0L0W7Q6"/>
<dbReference type="RefSeq" id="WP_050356181.1">
    <property type="nucleotide sequence ID" value="NZ_LGSS01000016.1"/>
</dbReference>
<name>A0A0L0W7Q6_GOTPU</name>
<dbReference type="PANTHER" id="PTHR43861:SF6">
    <property type="entry name" value="METHYLTRANSFERASE TYPE 11"/>
    <property type="match status" value="1"/>
</dbReference>
<keyword evidence="1 3" id="KW-0808">Transferase</keyword>
<dbReference type="SUPFAM" id="SSF53335">
    <property type="entry name" value="S-adenosyl-L-methionine-dependent methyltransferases"/>
    <property type="match status" value="1"/>
</dbReference>